<reference evidence="2" key="1">
    <citation type="submission" date="2022-05" db="EMBL/GenBank/DDBJ databases">
        <authorList>
            <person name="Park J.-S."/>
        </authorList>
    </citation>
    <scope>NUCLEOTIDE SEQUENCE</scope>
    <source>
        <strain evidence="2">2012CJ41-6</strain>
    </source>
</reference>
<dbReference type="Proteomes" id="UP001203880">
    <property type="component" value="Unassembled WGS sequence"/>
</dbReference>
<keyword evidence="3" id="KW-1185">Reference proteome</keyword>
<evidence type="ECO:0000313" key="2">
    <source>
        <dbReference type="EMBL" id="MCL6282826.1"/>
    </source>
</evidence>
<dbReference type="RefSeq" id="WP_249707297.1">
    <property type="nucleotide sequence ID" value="NZ_JAMFMB010000004.1"/>
</dbReference>
<evidence type="ECO:0000256" key="1">
    <source>
        <dbReference type="SAM" id="SignalP"/>
    </source>
</evidence>
<name>A0ABT0PYY5_9RHOB</name>
<organism evidence="2 3">
    <name type="scientific">Ruegeria spongiae</name>
    <dbReference type="NCBI Taxonomy" id="2942209"/>
    <lineage>
        <taxon>Bacteria</taxon>
        <taxon>Pseudomonadati</taxon>
        <taxon>Pseudomonadota</taxon>
        <taxon>Alphaproteobacteria</taxon>
        <taxon>Rhodobacterales</taxon>
        <taxon>Roseobacteraceae</taxon>
        <taxon>Ruegeria</taxon>
    </lineage>
</organism>
<proteinExistence type="predicted"/>
<keyword evidence="2" id="KW-0675">Receptor</keyword>
<keyword evidence="1" id="KW-0732">Signal</keyword>
<protein>
    <submittedName>
        <fullName evidence="2">Scavenger receptor class F, member 2</fullName>
    </submittedName>
</protein>
<evidence type="ECO:0000313" key="3">
    <source>
        <dbReference type="Proteomes" id="UP001203880"/>
    </source>
</evidence>
<dbReference type="EMBL" id="JAMFMB010000004">
    <property type="protein sequence ID" value="MCL6282826.1"/>
    <property type="molecule type" value="Genomic_DNA"/>
</dbReference>
<comment type="caution">
    <text evidence="2">The sequence shown here is derived from an EMBL/GenBank/DDBJ whole genome shotgun (WGS) entry which is preliminary data.</text>
</comment>
<feature type="chain" id="PRO_5046467018" evidence="1">
    <location>
        <begin position="23"/>
        <end position="190"/>
    </location>
</feature>
<feature type="signal peptide" evidence="1">
    <location>
        <begin position="1"/>
        <end position="22"/>
    </location>
</feature>
<sequence length="190" mass="19711">MTRLLALFWLALLTCWTLPASAQGFGKCRAGQLQCGTSNCCSAGESCSFDGHCIPLGGNYCGGGRSCPAGQLCMTGGLRCAPHGSTQCADGTVCTPGNVCAGAGRCKPKPGTQDIQRPIDRSDPGGCLPGRCPRAGWFQCEDTESQCRPGFKCSRGRGCVPVKAVDCGYGRWCRPGQQCGEDGACLEAAD</sequence>
<gene>
    <name evidence="2" type="ORF">M3P21_04710</name>
</gene>
<accession>A0ABT0PYY5</accession>